<feature type="compositionally biased region" description="Pro residues" evidence="1">
    <location>
        <begin position="11"/>
        <end position="29"/>
    </location>
</feature>
<gene>
    <name evidence="2" type="ORF">QBC40DRAFT_249214</name>
</gene>
<dbReference type="InterPro" id="IPR036291">
    <property type="entry name" value="NAD(P)-bd_dom_sf"/>
</dbReference>
<dbReference type="SUPFAM" id="SSF51735">
    <property type="entry name" value="NAD(P)-binding Rossmann-fold domains"/>
    <property type="match status" value="1"/>
</dbReference>
<dbReference type="AlphaFoldDB" id="A0AAN7AZD0"/>
<dbReference type="Gene3D" id="3.90.25.10">
    <property type="entry name" value="UDP-galactose 4-epimerase, domain 1"/>
    <property type="match status" value="1"/>
</dbReference>
<organism evidence="2 3">
    <name type="scientific">Triangularia verruculosa</name>
    <dbReference type="NCBI Taxonomy" id="2587418"/>
    <lineage>
        <taxon>Eukaryota</taxon>
        <taxon>Fungi</taxon>
        <taxon>Dikarya</taxon>
        <taxon>Ascomycota</taxon>
        <taxon>Pezizomycotina</taxon>
        <taxon>Sordariomycetes</taxon>
        <taxon>Sordariomycetidae</taxon>
        <taxon>Sordariales</taxon>
        <taxon>Podosporaceae</taxon>
        <taxon>Triangularia</taxon>
    </lineage>
</organism>
<feature type="region of interest" description="Disordered" evidence="1">
    <location>
        <begin position="1"/>
        <end position="31"/>
    </location>
</feature>
<sequence length="307" mass="32668">MVPMKVLTPRSTPPQCPPSPSSPPPPKPASPTINALLASGSSDLSIRGIYRNLSKVPPSLSSNPQFTAVQGTVDDASTLDLSGTDILWTTTPQPAFEGDIFEHARKQTQNVADAVLKSGIGAIGTNHTAEQVLRSSALPQAGIDLVIIRAVYFYENWASGLKTAALSDQPFIYSTITPADKAVPHIATKDIGVASAAELLSSSPLPKNPYVFELHGPSYNSLDVKKAFEEAVGKEVELKPIPKEGLREYYSAVFPPHVAEKYAAMNESFLDGGILGRDPEPTGEVRKVGDRATGLAEVLKGLLEVQS</sequence>
<reference evidence="2" key="2">
    <citation type="submission" date="2023-05" db="EMBL/GenBank/DDBJ databases">
        <authorList>
            <consortium name="Lawrence Berkeley National Laboratory"/>
            <person name="Steindorff A."/>
            <person name="Hensen N."/>
            <person name="Bonometti L."/>
            <person name="Westerberg I."/>
            <person name="Brannstrom I.O."/>
            <person name="Guillou S."/>
            <person name="Cros-Aarteil S."/>
            <person name="Calhoun S."/>
            <person name="Haridas S."/>
            <person name="Kuo A."/>
            <person name="Mondo S."/>
            <person name="Pangilinan J."/>
            <person name="Riley R."/>
            <person name="Labutti K."/>
            <person name="Andreopoulos B."/>
            <person name="Lipzen A."/>
            <person name="Chen C."/>
            <person name="Yanf M."/>
            <person name="Daum C."/>
            <person name="Ng V."/>
            <person name="Clum A."/>
            <person name="Ohm R."/>
            <person name="Martin F."/>
            <person name="Silar P."/>
            <person name="Natvig D."/>
            <person name="Lalanne C."/>
            <person name="Gautier V."/>
            <person name="Ament-Velasquez S.L."/>
            <person name="Kruys A."/>
            <person name="Hutchinson M.I."/>
            <person name="Powell A.J."/>
            <person name="Barry K."/>
            <person name="Miller A.N."/>
            <person name="Grigoriev I.V."/>
            <person name="Debuchy R."/>
            <person name="Gladieux P."/>
            <person name="Thoren M.H."/>
            <person name="Johannesson H."/>
        </authorList>
    </citation>
    <scope>NUCLEOTIDE SEQUENCE</scope>
    <source>
        <strain evidence="2">CBS 315.58</strain>
    </source>
</reference>
<reference evidence="2" key="1">
    <citation type="journal article" date="2023" name="Mol. Phylogenet. Evol.">
        <title>Genome-scale phylogeny and comparative genomics of the fungal order Sordariales.</title>
        <authorList>
            <person name="Hensen N."/>
            <person name="Bonometti L."/>
            <person name="Westerberg I."/>
            <person name="Brannstrom I.O."/>
            <person name="Guillou S."/>
            <person name="Cros-Aarteil S."/>
            <person name="Calhoun S."/>
            <person name="Haridas S."/>
            <person name="Kuo A."/>
            <person name="Mondo S."/>
            <person name="Pangilinan J."/>
            <person name="Riley R."/>
            <person name="LaButti K."/>
            <person name="Andreopoulos B."/>
            <person name="Lipzen A."/>
            <person name="Chen C."/>
            <person name="Yan M."/>
            <person name="Daum C."/>
            <person name="Ng V."/>
            <person name="Clum A."/>
            <person name="Steindorff A."/>
            <person name="Ohm R.A."/>
            <person name="Martin F."/>
            <person name="Silar P."/>
            <person name="Natvig D.O."/>
            <person name="Lalanne C."/>
            <person name="Gautier V."/>
            <person name="Ament-Velasquez S.L."/>
            <person name="Kruys A."/>
            <person name="Hutchinson M.I."/>
            <person name="Powell A.J."/>
            <person name="Barry K."/>
            <person name="Miller A.N."/>
            <person name="Grigoriev I.V."/>
            <person name="Debuchy R."/>
            <person name="Gladieux P."/>
            <person name="Hiltunen Thoren M."/>
            <person name="Johannesson H."/>
        </authorList>
    </citation>
    <scope>NUCLEOTIDE SEQUENCE</scope>
    <source>
        <strain evidence="2">CBS 315.58</strain>
    </source>
</reference>
<evidence type="ECO:0000313" key="3">
    <source>
        <dbReference type="Proteomes" id="UP001303160"/>
    </source>
</evidence>
<comment type="caution">
    <text evidence="2">The sequence shown here is derived from an EMBL/GenBank/DDBJ whole genome shotgun (WGS) entry which is preliminary data.</text>
</comment>
<dbReference type="Proteomes" id="UP001303160">
    <property type="component" value="Unassembled WGS sequence"/>
</dbReference>
<proteinExistence type="predicted"/>
<evidence type="ECO:0000256" key="1">
    <source>
        <dbReference type="SAM" id="MobiDB-lite"/>
    </source>
</evidence>
<accession>A0AAN7AZD0</accession>
<keyword evidence="3" id="KW-1185">Reference proteome</keyword>
<name>A0AAN7AZD0_9PEZI</name>
<evidence type="ECO:0008006" key="4">
    <source>
        <dbReference type="Google" id="ProtNLM"/>
    </source>
</evidence>
<protein>
    <recommendedName>
        <fullName evidence="4">NmrA-like domain-containing protein</fullName>
    </recommendedName>
</protein>
<dbReference type="PANTHER" id="PTHR43162:SF1">
    <property type="entry name" value="PRESTALK A DIFFERENTIATION PROTEIN A"/>
    <property type="match status" value="1"/>
</dbReference>
<dbReference type="EMBL" id="MU863877">
    <property type="protein sequence ID" value="KAK4205208.1"/>
    <property type="molecule type" value="Genomic_DNA"/>
</dbReference>
<evidence type="ECO:0000313" key="2">
    <source>
        <dbReference type="EMBL" id="KAK4205208.1"/>
    </source>
</evidence>
<dbReference type="InterPro" id="IPR051604">
    <property type="entry name" value="Ergot_Alk_Oxidoreductase"/>
</dbReference>
<dbReference type="Gene3D" id="3.40.50.720">
    <property type="entry name" value="NAD(P)-binding Rossmann-like Domain"/>
    <property type="match status" value="1"/>
</dbReference>
<dbReference type="PANTHER" id="PTHR43162">
    <property type="match status" value="1"/>
</dbReference>